<dbReference type="InterPro" id="IPR036388">
    <property type="entry name" value="WH-like_DNA-bd_sf"/>
</dbReference>
<evidence type="ECO:0000256" key="1">
    <source>
        <dbReference type="ARBA" id="ARBA00023015"/>
    </source>
</evidence>
<evidence type="ECO:0000313" key="5">
    <source>
        <dbReference type="EMBL" id="OOR83467.1"/>
    </source>
</evidence>
<dbReference type="AlphaFoldDB" id="A0A1S9ZJL1"/>
<dbReference type="PROSITE" id="PS50987">
    <property type="entry name" value="HTH_ARSR_2"/>
    <property type="match status" value="1"/>
</dbReference>
<dbReference type="PANTHER" id="PTHR43132:SF2">
    <property type="entry name" value="ARSENICAL RESISTANCE OPERON REPRESSOR ARSR-RELATED"/>
    <property type="match status" value="1"/>
</dbReference>
<organism evidence="5 6">
    <name type="scientific">Moraxella canis</name>
    <dbReference type="NCBI Taxonomy" id="90239"/>
    <lineage>
        <taxon>Bacteria</taxon>
        <taxon>Pseudomonadati</taxon>
        <taxon>Pseudomonadota</taxon>
        <taxon>Gammaproteobacteria</taxon>
        <taxon>Moraxellales</taxon>
        <taxon>Moraxellaceae</taxon>
        <taxon>Moraxella</taxon>
    </lineage>
</organism>
<evidence type="ECO:0000259" key="4">
    <source>
        <dbReference type="PROSITE" id="PS50987"/>
    </source>
</evidence>
<protein>
    <recommendedName>
        <fullName evidence="4">HTH arsR-type domain-containing protein</fullName>
    </recommendedName>
</protein>
<dbReference type="GO" id="GO:0003677">
    <property type="term" value="F:DNA binding"/>
    <property type="evidence" value="ECO:0007669"/>
    <property type="project" value="UniProtKB-KW"/>
</dbReference>
<dbReference type="CDD" id="cd00090">
    <property type="entry name" value="HTH_ARSR"/>
    <property type="match status" value="1"/>
</dbReference>
<dbReference type="InterPro" id="IPR011991">
    <property type="entry name" value="ArsR-like_HTH"/>
</dbReference>
<dbReference type="PRINTS" id="PR00778">
    <property type="entry name" value="HTHARSR"/>
</dbReference>
<evidence type="ECO:0000256" key="3">
    <source>
        <dbReference type="ARBA" id="ARBA00023163"/>
    </source>
</evidence>
<keyword evidence="1" id="KW-0805">Transcription regulation</keyword>
<dbReference type="Proteomes" id="UP000190322">
    <property type="component" value="Unassembled WGS sequence"/>
</dbReference>
<proteinExistence type="predicted"/>
<comment type="caution">
    <text evidence="5">The sequence shown here is derived from an EMBL/GenBank/DDBJ whole genome shotgun (WGS) entry which is preliminary data.</text>
</comment>
<dbReference type="PANTHER" id="PTHR43132">
    <property type="entry name" value="ARSENICAL RESISTANCE OPERON REPRESSOR ARSR-RELATED"/>
    <property type="match status" value="1"/>
</dbReference>
<evidence type="ECO:0000256" key="2">
    <source>
        <dbReference type="ARBA" id="ARBA00023125"/>
    </source>
</evidence>
<reference evidence="5 6" key="1">
    <citation type="submission" date="2017-02" db="EMBL/GenBank/DDBJ databases">
        <title>Draft genome sequence of Moraxella canis CCUG 8415A type strain.</title>
        <authorList>
            <person name="Engstrom-Jakobsson H."/>
            <person name="Salva-Serra F."/>
            <person name="Thorell K."/>
            <person name="Gonzales-Siles L."/>
            <person name="Karlsson R."/>
            <person name="Boulund F."/>
            <person name="Engstrand L."/>
            <person name="Moore E."/>
        </authorList>
    </citation>
    <scope>NUCLEOTIDE SEQUENCE [LARGE SCALE GENOMIC DNA]</scope>
    <source>
        <strain evidence="5 6">CCUG 8415A</strain>
    </source>
</reference>
<dbReference type="GO" id="GO:0003700">
    <property type="term" value="F:DNA-binding transcription factor activity"/>
    <property type="evidence" value="ECO:0007669"/>
    <property type="project" value="InterPro"/>
</dbReference>
<keyword evidence="3" id="KW-0804">Transcription</keyword>
<keyword evidence="2" id="KW-0238">DNA-binding</keyword>
<sequence length="112" mass="12560">MGKIFYGKKYEREAALSDINFTQLPKAVSVLKLLANPDRLKIVCVLERQALNVGEIAALTNILQPTLSQQLGILRQSGLLSTKKQGKFVYYQLADDKVMHLIGSLHELYCQP</sequence>
<feature type="domain" description="HTH arsR-type" evidence="4">
    <location>
        <begin position="19"/>
        <end position="112"/>
    </location>
</feature>
<dbReference type="InterPro" id="IPR036390">
    <property type="entry name" value="WH_DNA-bd_sf"/>
</dbReference>
<dbReference type="NCBIfam" id="NF033788">
    <property type="entry name" value="HTH_metalloreg"/>
    <property type="match status" value="1"/>
</dbReference>
<dbReference type="SUPFAM" id="SSF46785">
    <property type="entry name" value="Winged helix' DNA-binding domain"/>
    <property type="match status" value="1"/>
</dbReference>
<accession>A0A1S9ZJL1</accession>
<name>A0A1S9ZJL1_9GAMM</name>
<evidence type="ECO:0000313" key="6">
    <source>
        <dbReference type="Proteomes" id="UP000190322"/>
    </source>
</evidence>
<dbReference type="SMART" id="SM00418">
    <property type="entry name" value="HTH_ARSR"/>
    <property type="match status" value="1"/>
</dbReference>
<dbReference type="InterPro" id="IPR001845">
    <property type="entry name" value="HTH_ArsR_DNA-bd_dom"/>
</dbReference>
<dbReference type="Pfam" id="PF01022">
    <property type="entry name" value="HTH_5"/>
    <property type="match status" value="1"/>
</dbReference>
<dbReference type="Gene3D" id="1.10.10.10">
    <property type="entry name" value="Winged helix-like DNA-binding domain superfamily/Winged helix DNA-binding domain"/>
    <property type="match status" value="1"/>
</dbReference>
<dbReference type="EMBL" id="MUXT01000008">
    <property type="protein sequence ID" value="OOR83467.1"/>
    <property type="molecule type" value="Genomic_DNA"/>
</dbReference>
<dbReference type="InterPro" id="IPR051011">
    <property type="entry name" value="Metal_resp_trans_reg"/>
</dbReference>
<gene>
    <name evidence="5" type="ORF">B0180_07940</name>
</gene>